<dbReference type="AlphaFoldDB" id="A0A2V5KD94"/>
<dbReference type="GO" id="GO:0006596">
    <property type="term" value="P:polyamine biosynthetic process"/>
    <property type="evidence" value="ECO:0007669"/>
    <property type="project" value="UniProtKB-KW"/>
</dbReference>
<evidence type="ECO:0000313" key="3">
    <source>
        <dbReference type="Proteomes" id="UP000247476"/>
    </source>
</evidence>
<dbReference type="InterPro" id="IPR029063">
    <property type="entry name" value="SAM-dependent_MTases_sf"/>
</dbReference>
<evidence type="ECO:0000313" key="2">
    <source>
        <dbReference type="EMBL" id="PYI51870.1"/>
    </source>
</evidence>
<dbReference type="PANTHER" id="PTHR43317">
    <property type="entry name" value="THERMOSPERMINE SYNTHASE ACAULIS5"/>
    <property type="match status" value="1"/>
</dbReference>
<organism evidence="2 3">
    <name type="scientific">Paenibacillus flagellatus</name>
    <dbReference type="NCBI Taxonomy" id="2211139"/>
    <lineage>
        <taxon>Bacteria</taxon>
        <taxon>Bacillati</taxon>
        <taxon>Bacillota</taxon>
        <taxon>Bacilli</taxon>
        <taxon>Bacillales</taxon>
        <taxon>Paenibacillaceae</taxon>
        <taxon>Paenibacillus</taxon>
    </lineage>
</organism>
<accession>A0A2V5KD94</accession>
<sequence length="245" mass="26768">MHVLYKEFGDECEITVYDTAELDGEKGRFRVLQFSEAAIQGAIDLNKPDRVLLEYQRAIIHLMKTNNPAFEDAFVVGHGIGTIASHFSDKRFRVAELDARVAEVSRLYFGYRLDNVTVGDGRLLLAGERPGAFDFIVLDAFTDRGTPRHLTSRAFFELTKEKLAPHGAIVVNAFGKNGRDPLIDDLHATLGASYPYTKAFATPGRSAGLRNVLLVGGGRPSLFQERHMAGFAAIAPGAGSVITDA</sequence>
<gene>
    <name evidence="2" type="ORF">DLM86_23440</name>
</gene>
<dbReference type="Gene3D" id="3.40.50.150">
    <property type="entry name" value="Vaccinia Virus protein VP39"/>
    <property type="match status" value="1"/>
</dbReference>
<evidence type="ECO:0000256" key="1">
    <source>
        <dbReference type="ARBA" id="ARBA00023115"/>
    </source>
</evidence>
<dbReference type="EMBL" id="QJVJ01000011">
    <property type="protein sequence ID" value="PYI51870.1"/>
    <property type="molecule type" value="Genomic_DNA"/>
</dbReference>
<dbReference type="Pfam" id="PF01564">
    <property type="entry name" value="Spermine_synth"/>
    <property type="match status" value="1"/>
</dbReference>
<dbReference type="NCBIfam" id="NF037959">
    <property type="entry name" value="MFS_SpdSyn"/>
    <property type="match status" value="1"/>
</dbReference>
<dbReference type="OrthoDB" id="9761985at2"/>
<dbReference type="RefSeq" id="WP_110842497.1">
    <property type="nucleotide sequence ID" value="NZ_QJVJ01000011.1"/>
</dbReference>
<keyword evidence="1" id="KW-0620">Polyamine biosynthesis</keyword>
<protein>
    <submittedName>
        <fullName evidence="2">Spermidine synthase</fullName>
    </submittedName>
</protein>
<comment type="caution">
    <text evidence="2">The sequence shown here is derived from an EMBL/GenBank/DDBJ whole genome shotgun (WGS) entry which is preliminary data.</text>
</comment>
<keyword evidence="3" id="KW-1185">Reference proteome</keyword>
<reference evidence="2 3" key="1">
    <citation type="submission" date="2018-05" db="EMBL/GenBank/DDBJ databases">
        <title>Paenibacillus flagellatus sp. nov., isolated from selenium mineral soil.</title>
        <authorList>
            <person name="Dai X."/>
        </authorList>
    </citation>
    <scope>NUCLEOTIDE SEQUENCE [LARGE SCALE GENOMIC DNA]</scope>
    <source>
        <strain evidence="2 3">DXL2</strain>
    </source>
</reference>
<proteinExistence type="predicted"/>
<dbReference type="Proteomes" id="UP000247476">
    <property type="component" value="Unassembled WGS sequence"/>
</dbReference>
<dbReference type="PANTHER" id="PTHR43317:SF1">
    <property type="entry name" value="THERMOSPERMINE SYNTHASE ACAULIS5"/>
    <property type="match status" value="1"/>
</dbReference>
<name>A0A2V5KD94_9BACL</name>
<dbReference type="SUPFAM" id="SSF53335">
    <property type="entry name" value="S-adenosyl-L-methionine-dependent methyltransferases"/>
    <property type="match status" value="1"/>
</dbReference>